<protein>
    <submittedName>
        <fullName evidence="1">Uncharacterized protein</fullName>
    </submittedName>
</protein>
<proteinExistence type="predicted"/>
<comment type="caution">
    <text evidence="1">The sequence shown here is derived from an EMBL/GenBank/DDBJ whole genome shotgun (WGS) entry which is preliminary data.</text>
</comment>
<feature type="non-terminal residue" evidence="1">
    <location>
        <position position="110"/>
    </location>
</feature>
<evidence type="ECO:0000313" key="1">
    <source>
        <dbReference type="EMBL" id="KKL28873.1"/>
    </source>
</evidence>
<accession>A0A0F9EYJ0</accession>
<dbReference type="AlphaFoldDB" id="A0A0F9EYJ0"/>
<organism evidence="1">
    <name type="scientific">marine sediment metagenome</name>
    <dbReference type="NCBI Taxonomy" id="412755"/>
    <lineage>
        <taxon>unclassified sequences</taxon>
        <taxon>metagenomes</taxon>
        <taxon>ecological metagenomes</taxon>
    </lineage>
</organism>
<dbReference type="EMBL" id="LAZR01034942">
    <property type="protein sequence ID" value="KKL28873.1"/>
    <property type="molecule type" value="Genomic_DNA"/>
</dbReference>
<sequence>MTTATEDFAIMRKIRLIRKHAAELSKLSPSDAGIADACGLTREIEVLLGETRRGWEQVAATEMEPIVDHDKSQRVNPYDRGTPVAVGKQYELVPTYKTDRSYNSPAILAG</sequence>
<reference evidence="1" key="1">
    <citation type="journal article" date="2015" name="Nature">
        <title>Complex archaea that bridge the gap between prokaryotes and eukaryotes.</title>
        <authorList>
            <person name="Spang A."/>
            <person name="Saw J.H."/>
            <person name="Jorgensen S.L."/>
            <person name="Zaremba-Niedzwiedzka K."/>
            <person name="Martijn J."/>
            <person name="Lind A.E."/>
            <person name="van Eijk R."/>
            <person name="Schleper C."/>
            <person name="Guy L."/>
            <person name="Ettema T.J."/>
        </authorList>
    </citation>
    <scope>NUCLEOTIDE SEQUENCE</scope>
</reference>
<gene>
    <name evidence="1" type="ORF">LCGC14_2370740</name>
</gene>
<name>A0A0F9EYJ0_9ZZZZ</name>